<accession>A0AAV4F3C2</accession>
<gene>
    <name evidence="2" type="ORF">ElyMa_000262100</name>
</gene>
<evidence type="ECO:0000313" key="3">
    <source>
        <dbReference type="Proteomes" id="UP000762676"/>
    </source>
</evidence>
<comment type="caution">
    <text evidence="2">The sequence shown here is derived from an EMBL/GenBank/DDBJ whole genome shotgun (WGS) entry which is preliminary data.</text>
</comment>
<sequence>MSSTFLFLPQSPSTILSHKNAGASPKSFSHINPNKDEVERGRTAQKMEWVGMEWDPGKGPENLIVLIVMCATSDLTRGGDGPATRLETMQFSDEGENLLNPHRVADGFA</sequence>
<evidence type="ECO:0000313" key="2">
    <source>
        <dbReference type="EMBL" id="GFR67888.1"/>
    </source>
</evidence>
<evidence type="ECO:0000256" key="1">
    <source>
        <dbReference type="SAM" id="MobiDB-lite"/>
    </source>
</evidence>
<keyword evidence="3" id="KW-1185">Reference proteome</keyword>
<dbReference type="Proteomes" id="UP000762676">
    <property type="component" value="Unassembled WGS sequence"/>
</dbReference>
<name>A0AAV4F3C2_9GAST</name>
<organism evidence="2 3">
    <name type="scientific">Elysia marginata</name>
    <dbReference type="NCBI Taxonomy" id="1093978"/>
    <lineage>
        <taxon>Eukaryota</taxon>
        <taxon>Metazoa</taxon>
        <taxon>Spiralia</taxon>
        <taxon>Lophotrochozoa</taxon>
        <taxon>Mollusca</taxon>
        <taxon>Gastropoda</taxon>
        <taxon>Heterobranchia</taxon>
        <taxon>Euthyneura</taxon>
        <taxon>Panpulmonata</taxon>
        <taxon>Sacoglossa</taxon>
        <taxon>Placobranchoidea</taxon>
        <taxon>Plakobranchidae</taxon>
        <taxon>Elysia</taxon>
    </lineage>
</organism>
<proteinExistence type="predicted"/>
<reference evidence="2 3" key="1">
    <citation type="journal article" date="2021" name="Elife">
        <title>Chloroplast acquisition without the gene transfer in kleptoplastic sea slugs, Plakobranchus ocellatus.</title>
        <authorList>
            <person name="Maeda T."/>
            <person name="Takahashi S."/>
            <person name="Yoshida T."/>
            <person name="Shimamura S."/>
            <person name="Takaki Y."/>
            <person name="Nagai Y."/>
            <person name="Toyoda A."/>
            <person name="Suzuki Y."/>
            <person name="Arimoto A."/>
            <person name="Ishii H."/>
            <person name="Satoh N."/>
            <person name="Nishiyama T."/>
            <person name="Hasebe M."/>
            <person name="Maruyama T."/>
            <person name="Minagawa J."/>
            <person name="Obokata J."/>
            <person name="Shigenobu S."/>
        </authorList>
    </citation>
    <scope>NUCLEOTIDE SEQUENCE [LARGE SCALE GENOMIC DNA]</scope>
</reference>
<protein>
    <submittedName>
        <fullName evidence="2">Uncharacterized protein</fullName>
    </submittedName>
</protein>
<dbReference type="AlphaFoldDB" id="A0AAV4F3C2"/>
<feature type="region of interest" description="Disordered" evidence="1">
    <location>
        <begin position="17"/>
        <end position="40"/>
    </location>
</feature>
<dbReference type="EMBL" id="BMAT01000538">
    <property type="protein sequence ID" value="GFR67888.1"/>
    <property type="molecule type" value="Genomic_DNA"/>
</dbReference>